<dbReference type="RefSeq" id="WP_205030375.1">
    <property type="nucleotide sequence ID" value="NZ_BMZU01000002.1"/>
</dbReference>
<protein>
    <recommendedName>
        <fullName evidence="3 10">Gluconokinase</fullName>
        <ecNumber evidence="3 10">2.7.1.12</ecNumber>
    </recommendedName>
</protein>
<reference evidence="11 12" key="1">
    <citation type="submission" date="2017-11" db="EMBL/GenBank/DDBJ databases">
        <title>Genomic Encyclopedia of Archaeal and Bacterial Type Strains, Phase II (KMG-II): From Individual Species to Whole Genera.</title>
        <authorList>
            <person name="Goeker M."/>
        </authorList>
    </citation>
    <scope>NUCLEOTIDE SEQUENCE [LARGE SCALE GENOMIC DNA]</scope>
    <source>
        <strain evidence="11 12">DSM 16400</strain>
    </source>
</reference>
<dbReference type="Pfam" id="PF13671">
    <property type="entry name" value="AAA_33"/>
    <property type="match status" value="1"/>
</dbReference>
<dbReference type="CDD" id="cd02021">
    <property type="entry name" value="GntK"/>
    <property type="match status" value="1"/>
</dbReference>
<comment type="catalytic activity">
    <reaction evidence="9 10">
        <text>D-gluconate + ATP = 6-phospho-D-gluconate + ADP + H(+)</text>
        <dbReference type="Rhea" id="RHEA:19433"/>
        <dbReference type="ChEBI" id="CHEBI:15378"/>
        <dbReference type="ChEBI" id="CHEBI:18391"/>
        <dbReference type="ChEBI" id="CHEBI:30616"/>
        <dbReference type="ChEBI" id="CHEBI:58759"/>
        <dbReference type="ChEBI" id="CHEBI:456216"/>
        <dbReference type="EC" id="2.7.1.12"/>
    </reaction>
</comment>
<evidence type="ECO:0000313" key="11">
    <source>
        <dbReference type="EMBL" id="PJJ78629.1"/>
    </source>
</evidence>
<dbReference type="FunFam" id="3.40.50.300:FF:000522">
    <property type="entry name" value="Gluconokinase"/>
    <property type="match status" value="1"/>
</dbReference>
<evidence type="ECO:0000256" key="3">
    <source>
        <dbReference type="ARBA" id="ARBA00012054"/>
    </source>
</evidence>
<name>A0A2M9D372_9MICO</name>
<keyword evidence="8" id="KW-0311">Gluconate utilization</keyword>
<dbReference type="AlphaFoldDB" id="A0A2M9D372"/>
<keyword evidence="4 10" id="KW-0808">Transferase</keyword>
<dbReference type="GO" id="GO:0046316">
    <property type="term" value="F:gluconokinase activity"/>
    <property type="evidence" value="ECO:0007669"/>
    <property type="project" value="UniProtKB-EC"/>
</dbReference>
<accession>A0A2M9D372</accession>
<dbReference type="EMBL" id="PGFH01000002">
    <property type="protein sequence ID" value="PJJ78629.1"/>
    <property type="molecule type" value="Genomic_DNA"/>
</dbReference>
<dbReference type="PANTHER" id="PTHR43442:SF3">
    <property type="entry name" value="GLUCONOKINASE-RELATED"/>
    <property type="match status" value="1"/>
</dbReference>
<evidence type="ECO:0000256" key="2">
    <source>
        <dbReference type="ARBA" id="ARBA00008420"/>
    </source>
</evidence>
<sequence length="173" mass="19103">MASQFPPLIVMGVSGSGKSTVGAALGAELGMQFIDGDDLHPRANKEKMAAGHALNDEDRAPWLEIIAERIGAELADGNPIIVACSSLKRSYRRMLTAYAPTTVFVHLRGEREVIAERQSHRNHEYMPNSLLDSQFDTLEPLQDDERGVLVDLTQTPDEIVRSIKKDLTDTFVD</sequence>
<keyword evidence="12" id="KW-1185">Reference proteome</keyword>
<dbReference type="Proteomes" id="UP000231742">
    <property type="component" value="Unassembled WGS sequence"/>
</dbReference>
<proteinExistence type="inferred from homology"/>
<evidence type="ECO:0000256" key="9">
    <source>
        <dbReference type="ARBA" id="ARBA00048090"/>
    </source>
</evidence>
<evidence type="ECO:0000256" key="4">
    <source>
        <dbReference type="ARBA" id="ARBA00022679"/>
    </source>
</evidence>
<dbReference type="SUPFAM" id="SSF52540">
    <property type="entry name" value="P-loop containing nucleoside triphosphate hydrolases"/>
    <property type="match status" value="1"/>
</dbReference>
<evidence type="ECO:0000256" key="8">
    <source>
        <dbReference type="ARBA" id="ARBA00023064"/>
    </source>
</evidence>
<keyword evidence="6 10" id="KW-0418">Kinase</keyword>
<evidence type="ECO:0000256" key="1">
    <source>
        <dbReference type="ARBA" id="ARBA00004761"/>
    </source>
</evidence>
<gene>
    <name evidence="11" type="ORF">CLV85_2206</name>
</gene>
<dbReference type="InterPro" id="IPR006001">
    <property type="entry name" value="Therm_gnt_kin"/>
</dbReference>
<dbReference type="PANTHER" id="PTHR43442">
    <property type="entry name" value="GLUCONOKINASE-RELATED"/>
    <property type="match status" value="1"/>
</dbReference>
<dbReference type="GO" id="GO:0005524">
    <property type="term" value="F:ATP binding"/>
    <property type="evidence" value="ECO:0007669"/>
    <property type="project" value="UniProtKB-KW"/>
</dbReference>
<comment type="caution">
    <text evidence="11">The sequence shown here is derived from an EMBL/GenBank/DDBJ whole genome shotgun (WGS) entry which is preliminary data.</text>
</comment>
<keyword evidence="5 10" id="KW-0547">Nucleotide-binding</keyword>
<evidence type="ECO:0000313" key="12">
    <source>
        <dbReference type="Proteomes" id="UP000231742"/>
    </source>
</evidence>
<dbReference type="NCBIfam" id="TIGR01313">
    <property type="entry name" value="therm_gnt_kin"/>
    <property type="match status" value="1"/>
</dbReference>
<dbReference type="EC" id="2.7.1.12" evidence="3 10"/>
<comment type="pathway">
    <text evidence="1">Carbohydrate acid metabolism.</text>
</comment>
<evidence type="ECO:0000256" key="6">
    <source>
        <dbReference type="ARBA" id="ARBA00022777"/>
    </source>
</evidence>
<organism evidence="11 12">
    <name type="scientific">Salinibacterium amurskyense</name>
    <dbReference type="NCBI Taxonomy" id="205941"/>
    <lineage>
        <taxon>Bacteria</taxon>
        <taxon>Bacillati</taxon>
        <taxon>Actinomycetota</taxon>
        <taxon>Actinomycetes</taxon>
        <taxon>Micrococcales</taxon>
        <taxon>Microbacteriaceae</taxon>
        <taxon>Salinibacterium</taxon>
    </lineage>
</organism>
<dbReference type="Gene3D" id="3.40.50.300">
    <property type="entry name" value="P-loop containing nucleotide triphosphate hydrolases"/>
    <property type="match status" value="1"/>
</dbReference>
<evidence type="ECO:0000256" key="10">
    <source>
        <dbReference type="RuleBase" id="RU363066"/>
    </source>
</evidence>
<evidence type="ECO:0000256" key="7">
    <source>
        <dbReference type="ARBA" id="ARBA00022840"/>
    </source>
</evidence>
<dbReference type="GO" id="GO:0019521">
    <property type="term" value="P:D-gluconate metabolic process"/>
    <property type="evidence" value="ECO:0007669"/>
    <property type="project" value="UniProtKB-KW"/>
</dbReference>
<dbReference type="GO" id="GO:0005737">
    <property type="term" value="C:cytoplasm"/>
    <property type="evidence" value="ECO:0007669"/>
    <property type="project" value="TreeGrafter"/>
</dbReference>
<dbReference type="InterPro" id="IPR027417">
    <property type="entry name" value="P-loop_NTPase"/>
</dbReference>
<comment type="similarity">
    <text evidence="2 10">Belongs to the gluconokinase GntK/GntV family.</text>
</comment>
<evidence type="ECO:0000256" key="5">
    <source>
        <dbReference type="ARBA" id="ARBA00022741"/>
    </source>
</evidence>
<keyword evidence="7 10" id="KW-0067">ATP-binding</keyword>